<protein>
    <submittedName>
        <fullName evidence="4">Uncharacterized protein</fullName>
    </submittedName>
</protein>
<keyword evidence="1" id="KW-0175">Coiled coil</keyword>
<dbReference type="AlphaFoldDB" id="A0AAW5W8Y3"/>
<feature type="region of interest" description="Disordered" evidence="2">
    <location>
        <begin position="75"/>
        <end position="104"/>
    </location>
</feature>
<name>A0AAW5W8Y3_9ENTR</name>
<evidence type="ECO:0000256" key="2">
    <source>
        <dbReference type="SAM" id="MobiDB-lite"/>
    </source>
</evidence>
<dbReference type="Proteomes" id="UP001207430">
    <property type="component" value="Unassembled WGS sequence"/>
</dbReference>
<keyword evidence="3" id="KW-0812">Transmembrane</keyword>
<feature type="compositionally biased region" description="Basic and acidic residues" evidence="2">
    <location>
        <begin position="89"/>
        <end position="104"/>
    </location>
</feature>
<organism evidence="4 5">
    <name type="scientific">Citrobacter portucalensis</name>
    <dbReference type="NCBI Taxonomy" id="1639133"/>
    <lineage>
        <taxon>Bacteria</taxon>
        <taxon>Pseudomonadati</taxon>
        <taxon>Pseudomonadota</taxon>
        <taxon>Gammaproteobacteria</taxon>
        <taxon>Enterobacterales</taxon>
        <taxon>Enterobacteriaceae</taxon>
        <taxon>Citrobacter</taxon>
        <taxon>Citrobacter freundii complex</taxon>
    </lineage>
</organism>
<gene>
    <name evidence="4" type="ORF">NLN86_25320</name>
</gene>
<dbReference type="EMBL" id="JANDBG010000062">
    <property type="protein sequence ID" value="MCX9004923.1"/>
    <property type="molecule type" value="Genomic_DNA"/>
</dbReference>
<accession>A0AAW5W8Y3</accession>
<evidence type="ECO:0000256" key="1">
    <source>
        <dbReference type="SAM" id="Coils"/>
    </source>
</evidence>
<reference evidence="4" key="1">
    <citation type="submission" date="2022-07" db="EMBL/GenBank/DDBJ databases">
        <title>Genome Sequence of Citrobacter portucalensis from Edible Snails.</title>
        <authorList>
            <person name="Okafor A.C."/>
            <person name="Ogbo F.C."/>
            <person name="Ruppitsch W."/>
            <person name="Allerberger F."/>
        </authorList>
    </citation>
    <scope>NUCLEOTIDE SEQUENCE</scope>
    <source>
        <strain evidence="4">Igbk 7</strain>
    </source>
</reference>
<feature type="coiled-coil region" evidence="1">
    <location>
        <begin position="37"/>
        <end position="75"/>
    </location>
</feature>
<keyword evidence="3" id="KW-1133">Transmembrane helix</keyword>
<proteinExistence type="predicted"/>
<comment type="caution">
    <text evidence="4">The sequence shown here is derived from an EMBL/GenBank/DDBJ whole genome shotgun (WGS) entry which is preliminary data.</text>
</comment>
<evidence type="ECO:0000256" key="3">
    <source>
        <dbReference type="SAM" id="Phobius"/>
    </source>
</evidence>
<evidence type="ECO:0000313" key="5">
    <source>
        <dbReference type="Proteomes" id="UP001207430"/>
    </source>
</evidence>
<sequence>MKQGIKNIISSLAIAATIGGIWMWGYSVGSGNNTALVDLVKEDRDKLRSQVTQLLKEAESLKIQLSANINNSQNTVANSPILSNEPDIDSDKKGSSSDKKDNTLRFEERTIQTQNTEPFFDGHLEITLIATNFSGSPLRHKVFANVLIPGSEPFEIRDADPGSAFIVGDFQIVIVNTGGLSATFKVFKMLKEHVS</sequence>
<keyword evidence="3" id="KW-0472">Membrane</keyword>
<feature type="transmembrane region" description="Helical" evidence="3">
    <location>
        <begin position="7"/>
        <end position="26"/>
    </location>
</feature>
<evidence type="ECO:0000313" key="4">
    <source>
        <dbReference type="EMBL" id="MCX9004923.1"/>
    </source>
</evidence>